<keyword evidence="4" id="KW-1185">Reference proteome</keyword>
<evidence type="ECO:0000313" key="4">
    <source>
        <dbReference type="Proteomes" id="UP001236507"/>
    </source>
</evidence>
<comment type="caution">
    <text evidence="3">The sequence shown here is derived from an EMBL/GenBank/DDBJ whole genome shotgun (WGS) entry which is preliminary data.</text>
</comment>
<dbReference type="Gene3D" id="3.40.1350.10">
    <property type="match status" value="1"/>
</dbReference>
<dbReference type="Pfam" id="PF17761">
    <property type="entry name" value="DUF1016_N"/>
    <property type="match status" value="1"/>
</dbReference>
<dbReference type="Pfam" id="PF06250">
    <property type="entry name" value="YhcG_C"/>
    <property type="match status" value="1"/>
</dbReference>
<dbReference type="InterPro" id="IPR053148">
    <property type="entry name" value="PD-DEXK-like_domain"/>
</dbReference>
<dbReference type="InterPro" id="IPR011856">
    <property type="entry name" value="tRNA_endonuc-like_dom_sf"/>
</dbReference>
<organism evidence="3 4">
    <name type="scientific">Flectobacillus roseus</name>
    <dbReference type="NCBI Taxonomy" id="502259"/>
    <lineage>
        <taxon>Bacteria</taxon>
        <taxon>Pseudomonadati</taxon>
        <taxon>Bacteroidota</taxon>
        <taxon>Cytophagia</taxon>
        <taxon>Cytophagales</taxon>
        <taxon>Flectobacillaceae</taxon>
        <taxon>Flectobacillus</taxon>
    </lineage>
</organism>
<accession>A0ABT6Y8P3</accession>
<gene>
    <name evidence="3" type="ORF">QM524_11930</name>
</gene>
<dbReference type="Proteomes" id="UP001236507">
    <property type="component" value="Unassembled WGS sequence"/>
</dbReference>
<dbReference type="PANTHER" id="PTHR30547:SF5">
    <property type="entry name" value="NUCLEASE YHCG-RELATED"/>
    <property type="match status" value="1"/>
</dbReference>
<feature type="domain" description="YhcG N-terminal" evidence="2">
    <location>
        <begin position="17"/>
        <end position="89"/>
    </location>
</feature>
<dbReference type="InterPro" id="IPR041527">
    <property type="entry name" value="YhcG_N"/>
</dbReference>
<proteinExistence type="predicted"/>
<dbReference type="RefSeq" id="WP_283344772.1">
    <property type="nucleotide sequence ID" value="NZ_JASHIF010000009.1"/>
</dbReference>
<dbReference type="PANTHER" id="PTHR30547">
    <property type="entry name" value="UNCHARACTERIZED PROTEIN YHCG-RELATED"/>
    <property type="match status" value="1"/>
</dbReference>
<evidence type="ECO:0000259" key="2">
    <source>
        <dbReference type="Pfam" id="PF17761"/>
    </source>
</evidence>
<dbReference type="InterPro" id="IPR009362">
    <property type="entry name" value="YhcG_C"/>
</dbReference>
<sequence>MNFQSLVASIHNTNRYLQQQSIKAVNIHITLRNWLVGFYIVEFEQKGEDRASYGSQLLHNLAAILQIKGLTAPELSRCRQFYHTYPQFSLLLPTRISNVFSIKPESPIFDSELDFIKNEIFGLSTQKSANIKEEREIGYIKEIFRTISYTHFTELIKIEDEIKRQFYELLVLKTQVSVKELKRQIATLTYERLGFSENKEKAFEVVKNKITPQNREDLVKSHYFFEFLNISQPHLIEETELEQALIEHLQMFMLELGIGFCFEARQKRILIGDEYYFIDLVFYHRILKCHVLIELKTERAKHEHIGQLKTYLNYYKKNFQDSNDNPPVGILLVTDQNKALVEYAIADTDKDIFVSKYILQLPNKEKLESFVNNELKKLVL</sequence>
<protein>
    <submittedName>
        <fullName evidence="3">PDDEXK nuclease domain-containing protein</fullName>
    </submittedName>
</protein>
<evidence type="ECO:0000259" key="1">
    <source>
        <dbReference type="Pfam" id="PF06250"/>
    </source>
</evidence>
<evidence type="ECO:0000313" key="3">
    <source>
        <dbReference type="EMBL" id="MDI9859920.1"/>
    </source>
</evidence>
<feature type="domain" description="YhcG PDDEXK nuclease" evidence="1">
    <location>
        <begin position="217"/>
        <end position="367"/>
    </location>
</feature>
<name>A0ABT6Y8P3_9BACT</name>
<reference evidence="3 4" key="1">
    <citation type="submission" date="2023-05" db="EMBL/GenBank/DDBJ databases">
        <title>Novel species of genus Flectobacillus isolated from stream in China.</title>
        <authorList>
            <person name="Lu H."/>
        </authorList>
    </citation>
    <scope>NUCLEOTIDE SEQUENCE [LARGE SCALE GENOMIC DNA]</scope>
    <source>
        <strain evidence="3 4">KCTC 42575</strain>
    </source>
</reference>
<dbReference type="EMBL" id="JASHIF010000009">
    <property type="protein sequence ID" value="MDI9859920.1"/>
    <property type="molecule type" value="Genomic_DNA"/>
</dbReference>